<proteinExistence type="predicted"/>
<accession>A0A8K1GC93</accession>
<name>A0A8K1GC93_9PASS</name>
<dbReference type="Proteomes" id="UP000796761">
    <property type="component" value="Unassembled WGS sequence"/>
</dbReference>
<dbReference type="EMBL" id="SWJQ01000374">
    <property type="protein sequence ID" value="TRZ15279.1"/>
    <property type="molecule type" value="Genomic_DNA"/>
</dbReference>
<evidence type="ECO:0000313" key="2">
    <source>
        <dbReference type="Proteomes" id="UP000796761"/>
    </source>
</evidence>
<comment type="caution">
    <text evidence="1">The sequence shown here is derived from an EMBL/GenBank/DDBJ whole genome shotgun (WGS) entry which is preliminary data.</text>
</comment>
<gene>
    <name evidence="1" type="ORF">HGM15179_011799</name>
</gene>
<sequence>MFAVLNEQQCGLGTGMAPPWSRDMVLHWCPKGFVLTGTAALNDSGTAKAFRVTCTETVAMGLQPTLAPALTEEPEVTEQHEISPWALPTALAVARAVACGTCCHQHCSSSHVSCQDLHVSVGTVPGQDGYHDGPKSTHCKIPAAAMGSGGMESLACLGPGPKPAGLLPATETLPAPRVPAALDRVAIPKKCRDRQRAAMECMIQEL</sequence>
<dbReference type="AlphaFoldDB" id="A0A8K1GC93"/>
<evidence type="ECO:0000313" key="1">
    <source>
        <dbReference type="EMBL" id="TRZ15279.1"/>
    </source>
</evidence>
<keyword evidence="2" id="KW-1185">Reference proteome</keyword>
<protein>
    <submittedName>
        <fullName evidence="1">Uncharacterized protein</fullName>
    </submittedName>
</protein>
<organism evidence="1 2">
    <name type="scientific">Zosterops borbonicus</name>
    <dbReference type="NCBI Taxonomy" id="364589"/>
    <lineage>
        <taxon>Eukaryota</taxon>
        <taxon>Metazoa</taxon>
        <taxon>Chordata</taxon>
        <taxon>Craniata</taxon>
        <taxon>Vertebrata</taxon>
        <taxon>Euteleostomi</taxon>
        <taxon>Archelosauria</taxon>
        <taxon>Archosauria</taxon>
        <taxon>Dinosauria</taxon>
        <taxon>Saurischia</taxon>
        <taxon>Theropoda</taxon>
        <taxon>Coelurosauria</taxon>
        <taxon>Aves</taxon>
        <taxon>Neognathae</taxon>
        <taxon>Neoaves</taxon>
        <taxon>Telluraves</taxon>
        <taxon>Australaves</taxon>
        <taxon>Passeriformes</taxon>
        <taxon>Sylvioidea</taxon>
        <taxon>Zosteropidae</taxon>
        <taxon>Zosterops</taxon>
    </lineage>
</organism>
<reference evidence="1" key="1">
    <citation type="submission" date="2019-04" db="EMBL/GenBank/DDBJ databases">
        <title>Genome assembly of Zosterops borbonicus 15179.</title>
        <authorList>
            <person name="Leroy T."/>
            <person name="Anselmetti Y."/>
            <person name="Tilak M.-K."/>
            <person name="Nabholz B."/>
        </authorList>
    </citation>
    <scope>NUCLEOTIDE SEQUENCE</scope>
    <source>
        <strain evidence="1">HGM_15179</strain>
        <tissue evidence="1">Muscle</tissue>
    </source>
</reference>